<dbReference type="InterPro" id="IPR004360">
    <property type="entry name" value="Glyas_Fos-R_dOase_dom"/>
</dbReference>
<proteinExistence type="predicted"/>
<protein>
    <submittedName>
        <fullName evidence="2">VOC family protein</fullName>
    </submittedName>
</protein>
<dbReference type="SUPFAM" id="SSF54593">
    <property type="entry name" value="Glyoxalase/Bleomycin resistance protein/Dihydroxybiphenyl dioxygenase"/>
    <property type="match status" value="1"/>
</dbReference>
<evidence type="ECO:0000313" key="3">
    <source>
        <dbReference type="Proteomes" id="UP001385809"/>
    </source>
</evidence>
<evidence type="ECO:0000259" key="1">
    <source>
        <dbReference type="PROSITE" id="PS51819"/>
    </source>
</evidence>
<dbReference type="PROSITE" id="PS51819">
    <property type="entry name" value="VOC"/>
    <property type="match status" value="1"/>
</dbReference>
<dbReference type="PANTHER" id="PTHR33993:SF2">
    <property type="entry name" value="VOC DOMAIN-CONTAINING PROTEIN"/>
    <property type="match status" value="1"/>
</dbReference>
<name>A0ABU8MP54_9PSEU</name>
<dbReference type="InterPro" id="IPR029068">
    <property type="entry name" value="Glyas_Bleomycin-R_OHBP_Dase"/>
</dbReference>
<dbReference type="Proteomes" id="UP001385809">
    <property type="component" value="Unassembled WGS sequence"/>
</dbReference>
<reference evidence="2 3" key="1">
    <citation type="submission" date="2024-03" db="EMBL/GenBank/DDBJ databases">
        <title>Actinomycetospora sp. OC33-EN08, a novel actinomycete isolated from wild orchid (Aerides multiflora).</title>
        <authorList>
            <person name="Suriyachadkun C."/>
        </authorList>
    </citation>
    <scope>NUCLEOTIDE SEQUENCE [LARGE SCALE GENOMIC DNA]</scope>
    <source>
        <strain evidence="2 3">OC33-EN08</strain>
    </source>
</reference>
<accession>A0ABU8MP54</accession>
<dbReference type="Gene3D" id="3.10.180.10">
    <property type="entry name" value="2,3-Dihydroxybiphenyl 1,2-Dioxygenase, domain 1"/>
    <property type="match status" value="1"/>
</dbReference>
<feature type="domain" description="VOC" evidence="1">
    <location>
        <begin position="4"/>
        <end position="115"/>
    </location>
</feature>
<dbReference type="EMBL" id="JBBEGN010000006">
    <property type="protein sequence ID" value="MEJ2869103.1"/>
    <property type="molecule type" value="Genomic_DNA"/>
</dbReference>
<dbReference type="InterPro" id="IPR052164">
    <property type="entry name" value="Anthracycline_SecMetBiosynth"/>
</dbReference>
<dbReference type="PANTHER" id="PTHR33993">
    <property type="entry name" value="GLYOXALASE-RELATED"/>
    <property type="match status" value="1"/>
</dbReference>
<dbReference type="Pfam" id="PF00903">
    <property type="entry name" value="Glyoxalase"/>
    <property type="match status" value="1"/>
</dbReference>
<gene>
    <name evidence="2" type="ORF">WCD74_15120</name>
</gene>
<dbReference type="InterPro" id="IPR037523">
    <property type="entry name" value="VOC_core"/>
</dbReference>
<keyword evidence="3" id="KW-1185">Reference proteome</keyword>
<organism evidence="2 3">
    <name type="scientific">Actinomycetospora aurantiaca</name>
    <dbReference type="NCBI Taxonomy" id="3129233"/>
    <lineage>
        <taxon>Bacteria</taxon>
        <taxon>Bacillati</taxon>
        <taxon>Actinomycetota</taxon>
        <taxon>Actinomycetes</taxon>
        <taxon>Pseudonocardiales</taxon>
        <taxon>Pseudonocardiaceae</taxon>
        <taxon>Actinomycetospora</taxon>
    </lineage>
</organism>
<evidence type="ECO:0000313" key="2">
    <source>
        <dbReference type="EMBL" id="MEJ2869103.1"/>
    </source>
</evidence>
<comment type="caution">
    <text evidence="2">The sequence shown here is derived from an EMBL/GenBank/DDBJ whole genome shotgun (WGS) entry which is preliminary data.</text>
</comment>
<sequence length="118" mass="13078">MAIGIATVWVPVNDMKRAVTFYRDVLELRLTSEGDQWTEFDANGLTIGLNAYENAQVADEGGAVITFQPEGTLEEARDTIRSRGADVQDDISDHSWGRILPFRDTEGNDLQFYTPPAG</sequence>
<dbReference type="RefSeq" id="WP_337695681.1">
    <property type="nucleotide sequence ID" value="NZ_JBBEGN010000006.1"/>
</dbReference>